<dbReference type="EMBL" id="JACEUX010000003">
    <property type="protein sequence ID" value="MBA5247555.1"/>
    <property type="molecule type" value="Genomic_DNA"/>
</dbReference>
<evidence type="ECO:0000313" key="4">
    <source>
        <dbReference type="Proteomes" id="UP000515349"/>
    </source>
</evidence>
<accession>A0A7D7QUW9</accession>
<dbReference type="InterPro" id="IPR013766">
    <property type="entry name" value="Thioredoxin_domain"/>
</dbReference>
<dbReference type="Gene3D" id="3.40.30.10">
    <property type="entry name" value="Glutaredoxin"/>
    <property type="match status" value="1"/>
</dbReference>
<name>A0A7D7QUW9_9FLAO</name>
<dbReference type="CDD" id="cd02966">
    <property type="entry name" value="TlpA_like_family"/>
    <property type="match status" value="1"/>
</dbReference>
<evidence type="ECO:0000313" key="3">
    <source>
        <dbReference type="EMBL" id="QMS99307.1"/>
    </source>
</evidence>
<sequence length="186" mass="21454">MKFLRKNLIFIILLVVAGIAVAVPNVRNYIQEQFIPVATVQEAVTVDDADYDVKLKGINTTSTNLKNFKGEKLVFLNFWGTWCKPCREEWPSIQKLYDSKKDDMDFVLIAMMDKEEDVRKFLQENNYTVPVYIAESPINGKILPKVFPTTFILDSNGRILQRETATKDWNTEAVHSFIDKFIPAKK</sequence>
<dbReference type="Proteomes" id="UP000539710">
    <property type="component" value="Unassembled WGS sequence"/>
</dbReference>
<gene>
    <name evidence="3" type="ORF">H1R16_04685</name>
    <name evidence="2" type="ORF">H2507_10275</name>
</gene>
<protein>
    <submittedName>
        <fullName evidence="3">TlpA family protein disulfide reductase</fullName>
    </submittedName>
</protein>
<reference evidence="2" key="4">
    <citation type="submission" date="2020-07" db="EMBL/GenBank/DDBJ databases">
        <authorList>
            <person name="Yang C."/>
        </authorList>
    </citation>
    <scope>NUCLEOTIDE SEQUENCE</scope>
    <source>
        <strain evidence="2">Cx-624</strain>
    </source>
</reference>
<dbReference type="Proteomes" id="UP000515349">
    <property type="component" value="Chromosome"/>
</dbReference>
<dbReference type="PROSITE" id="PS51352">
    <property type="entry name" value="THIOREDOXIN_2"/>
    <property type="match status" value="1"/>
</dbReference>
<evidence type="ECO:0000313" key="2">
    <source>
        <dbReference type="EMBL" id="MBA5247555.1"/>
    </source>
</evidence>
<evidence type="ECO:0000313" key="5">
    <source>
        <dbReference type="Proteomes" id="UP000539710"/>
    </source>
</evidence>
<reference evidence="3" key="1">
    <citation type="submission" date="2020-07" db="EMBL/GenBank/DDBJ databases">
        <title>Chryseobacterium sp. CX-624.</title>
        <authorList>
            <person name="Yang C."/>
        </authorList>
    </citation>
    <scope>NUCLEOTIDE SEQUENCE</scope>
    <source>
        <strain evidence="3">CX-624</strain>
    </source>
</reference>
<dbReference type="RefSeq" id="WP_181887651.1">
    <property type="nucleotide sequence ID" value="NZ_CP059472.1"/>
</dbReference>
<dbReference type="GO" id="GO:0016491">
    <property type="term" value="F:oxidoreductase activity"/>
    <property type="evidence" value="ECO:0007669"/>
    <property type="project" value="InterPro"/>
</dbReference>
<reference evidence="5" key="3">
    <citation type="submission" date="2020-07" db="EMBL/GenBank/DDBJ databases">
        <title>Flavobacterium sp. xlx-214.</title>
        <authorList>
            <person name="Yang C."/>
        </authorList>
    </citation>
    <scope>NUCLEOTIDE SEQUENCE [LARGE SCALE GENOMIC DNA]</scope>
    <source>
        <strain evidence="5">CX-624</strain>
    </source>
</reference>
<dbReference type="KEGG" id="cbau:H1R16_04685"/>
<proteinExistence type="predicted"/>
<dbReference type="InterPro" id="IPR050553">
    <property type="entry name" value="Thioredoxin_ResA/DsbE_sf"/>
</dbReference>
<keyword evidence="5" id="KW-1185">Reference proteome</keyword>
<dbReference type="SUPFAM" id="SSF52833">
    <property type="entry name" value="Thioredoxin-like"/>
    <property type="match status" value="1"/>
</dbReference>
<feature type="domain" description="Thioredoxin" evidence="1">
    <location>
        <begin position="35"/>
        <end position="183"/>
    </location>
</feature>
<organism evidence="3 4">
    <name type="scientific">Marnyiella aurantia</name>
    <dbReference type="NCBI Taxonomy" id="2758037"/>
    <lineage>
        <taxon>Bacteria</taxon>
        <taxon>Pseudomonadati</taxon>
        <taxon>Bacteroidota</taxon>
        <taxon>Flavobacteriia</taxon>
        <taxon>Flavobacteriales</taxon>
        <taxon>Weeksellaceae</taxon>
        <taxon>Marnyiella</taxon>
    </lineage>
</organism>
<dbReference type="EMBL" id="CP059472">
    <property type="protein sequence ID" value="QMS99307.1"/>
    <property type="molecule type" value="Genomic_DNA"/>
</dbReference>
<dbReference type="PANTHER" id="PTHR42852:SF13">
    <property type="entry name" value="PROTEIN DIPZ"/>
    <property type="match status" value="1"/>
</dbReference>
<dbReference type="AlphaFoldDB" id="A0A7D7QUW9"/>
<reference evidence="4" key="2">
    <citation type="submission" date="2020-07" db="EMBL/GenBank/DDBJ databases">
        <title>Chryseobacterium sp.cx-624.</title>
        <authorList>
            <person name="Yang C."/>
        </authorList>
    </citation>
    <scope>NUCLEOTIDE SEQUENCE [LARGE SCALE GENOMIC DNA]</scope>
    <source>
        <strain evidence="4">cx-624</strain>
    </source>
</reference>
<dbReference type="PANTHER" id="PTHR42852">
    <property type="entry name" value="THIOL:DISULFIDE INTERCHANGE PROTEIN DSBE"/>
    <property type="match status" value="1"/>
</dbReference>
<dbReference type="InterPro" id="IPR013740">
    <property type="entry name" value="Redoxin"/>
</dbReference>
<dbReference type="InterPro" id="IPR036249">
    <property type="entry name" value="Thioredoxin-like_sf"/>
</dbReference>
<dbReference type="Pfam" id="PF08534">
    <property type="entry name" value="Redoxin"/>
    <property type="match status" value="1"/>
</dbReference>
<evidence type="ECO:0000259" key="1">
    <source>
        <dbReference type="PROSITE" id="PS51352"/>
    </source>
</evidence>